<dbReference type="Pfam" id="PF01381">
    <property type="entry name" value="HTH_3"/>
    <property type="match status" value="1"/>
</dbReference>
<dbReference type="EMBL" id="CP034170">
    <property type="protein sequence ID" value="AZI58925.1"/>
    <property type="molecule type" value="Genomic_DNA"/>
</dbReference>
<dbReference type="InterPro" id="IPR050807">
    <property type="entry name" value="TransReg_Diox_bact_type"/>
</dbReference>
<dbReference type="AlphaFoldDB" id="A0A3G8ZQ44"/>
<protein>
    <submittedName>
        <fullName evidence="4">XRE family transcriptional regulator</fullName>
    </submittedName>
</protein>
<evidence type="ECO:0000256" key="2">
    <source>
        <dbReference type="SAM" id="MobiDB-lite"/>
    </source>
</evidence>
<dbReference type="GO" id="GO:0005829">
    <property type="term" value="C:cytosol"/>
    <property type="evidence" value="ECO:0007669"/>
    <property type="project" value="TreeGrafter"/>
</dbReference>
<dbReference type="GO" id="GO:0003677">
    <property type="term" value="F:DNA binding"/>
    <property type="evidence" value="ECO:0007669"/>
    <property type="project" value="UniProtKB-KW"/>
</dbReference>
<sequence length="143" mass="15331">MELGPVLNPVRDLGEFIRDQRTTAQISLRQLAAKAGVSNPYLSQVERGLRKPSADILAQIAHGLQISVESLLTKAGILEHGDDVPDVITAVNADPLLTERQKSSLLEIYRAFRREALLAAPATPTAVEPESAASATHITATTN</sequence>
<evidence type="ECO:0000313" key="5">
    <source>
        <dbReference type="Proteomes" id="UP000268084"/>
    </source>
</evidence>
<dbReference type="KEGG" id="nak:EH165_13030"/>
<accession>A0A3G8ZQ44</accession>
<dbReference type="OrthoDB" id="70105at2"/>
<dbReference type="InterPro" id="IPR010982">
    <property type="entry name" value="Lambda_DNA-bd_dom_sf"/>
</dbReference>
<feature type="region of interest" description="Disordered" evidence="2">
    <location>
        <begin position="123"/>
        <end position="143"/>
    </location>
</feature>
<dbReference type="InterPro" id="IPR001387">
    <property type="entry name" value="Cro/C1-type_HTH"/>
</dbReference>
<reference evidence="4 5" key="2">
    <citation type="submission" date="2018-12" db="EMBL/GenBank/DDBJ databases">
        <title>Nakamurella antarcticus sp. nov., isolated from Antarctica South Shetland Islands soil.</title>
        <authorList>
            <person name="Peng F."/>
        </authorList>
    </citation>
    <scope>NUCLEOTIDE SEQUENCE [LARGE SCALE GENOMIC DNA]</scope>
    <source>
        <strain evidence="4 5">S14-144</strain>
    </source>
</reference>
<dbReference type="PROSITE" id="PS50943">
    <property type="entry name" value="HTH_CROC1"/>
    <property type="match status" value="1"/>
</dbReference>
<dbReference type="Proteomes" id="UP000268084">
    <property type="component" value="Chromosome"/>
</dbReference>
<dbReference type="CDD" id="cd00093">
    <property type="entry name" value="HTH_XRE"/>
    <property type="match status" value="1"/>
</dbReference>
<reference evidence="4 5" key="1">
    <citation type="submission" date="2018-11" db="EMBL/GenBank/DDBJ databases">
        <authorList>
            <person name="Da X."/>
        </authorList>
    </citation>
    <scope>NUCLEOTIDE SEQUENCE [LARGE SCALE GENOMIC DNA]</scope>
    <source>
        <strain evidence="4 5">S14-144</strain>
    </source>
</reference>
<dbReference type="GO" id="GO:0003700">
    <property type="term" value="F:DNA-binding transcription factor activity"/>
    <property type="evidence" value="ECO:0007669"/>
    <property type="project" value="TreeGrafter"/>
</dbReference>
<feature type="domain" description="HTH cro/C1-type" evidence="3">
    <location>
        <begin position="17"/>
        <end position="71"/>
    </location>
</feature>
<dbReference type="RefSeq" id="WP_124799829.1">
    <property type="nucleotide sequence ID" value="NZ_CP034170.1"/>
</dbReference>
<organism evidence="4 5">
    <name type="scientific">Nakamurella antarctica</name>
    <dbReference type="NCBI Taxonomy" id="1902245"/>
    <lineage>
        <taxon>Bacteria</taxon>
        <taxon>Bacillati</taxon>
        <taxon>Actinomycetota</taxon>
        <taxon>Actinomycetes</taxon>
        <taxon>Nakamurellales</taxon>
        <taxon>Nakamurellaceae</taxon>
        <taxon>Nakamurella</taxon>
    </lineage>
</organism>
<dbReference type="SMART" id="SM00530">
    <property type="entry name" value="HTH_XRE"/>
    <property type="match status" value="1"/>
</dbReference>
<proteinExistence type="predicted"/>
<keyword evidence="5" id="KW-1185">Reference proteome</keyword>
<dbReference type="PANTHER" id="PTHR46797">
    <property type="entry name" value="HTH-TYPE TRANSCRIPTIONAL REGULATOR"/>
    <property type="match status" value="1"/>
</dbReference>
<name>A0A3G8ZQ44_9ACTN</name>
<keyword evidence="1" id="KW-0238">DNA-binding</keyword>
<evidence type="ECO:0000259" key="3">
    <source>
        <dbReference type="PROSITE" id="PS50943"/>
    </source>
</evidence>
<dbReference type="SUPFAM" id="SSF47413">
    <property type="entry name" value="lambda repressor-like DNA-binding domains"/>
    <property type="match status" value="1"/>
</dbReference>
<dbReference type="PANTHER" id="PTHR46797:SF1">
    <property type="entry name" value="METHYLPHOSPHONATE SYNTHASE"/>
    <property type="match status" value="1"/>
</dbReference>
<evidence type="ECO:0000313" key="4">
    <source>
        <dbReference type="EMBL" id="AZI58925.1"/>
    </source>
</evidence>
<gene>
    <name evidence="4" type="ORF">EH165_13030</name>
</gene>
<dbReference type="Gene3D" id="1.10.260.40">
    <property type="entry name" value="lambda repressor-like DNA-binding domains"/>
    <property type="match status" value="1"/>
</dbReference>
<evidence type="ECO:0000256" key="1">
    <source>
        <dbReference type="ARBA" id="ARBA00023125"/>
    </source>
</evidence>